<dbReference type="eggNOG" id="ENOG502Z7JF">
    <property type="taxonomic scope" value="Bacteria"/>
</dbReference>
<dbReference type="AlphaFoldDB" id="F9D173"/>
<evidence type="ECO:0000313" key="3">
    <source>
        <dbReference type="EMBL" id="EGQ16752.1"/>
    </source>
</evidence>
<evidence type="ECO:0000256" key="1">
    <source>
        <dbReference type="SAM" id="MobiDB-lite"/>
    </source>
</evidence>
<dbReference type="Pfam" id="PF19841">
    <property type="entry name" value="GldN"/>
    <property type="match status" value="1"/>
</dbReference>
<feature type="region of interest" description="Disordered" evidence="1">
    <location>
        <begin position="319"/>
        <end position="356"/>
    </location>
</feature>
<feature type="signal peptide" evidence="2">
    <location>
        <begin position="1"/>
        <end position="27"/>
    </location>
</feature>
<feature type="chain" id="PRO_5003387055" evidence="2">
    <location>
        <begin position="28"/>
        <end position="356"/>
    </location>
</feature>
<accession>F9D173</accession>
<organism evidence="3 4">
    <name type="scientific">Prevotella dentalis (strain ATCC 49559 / DSM 3688 / JCM 13448 / NCTC 12043 / ES 2772)</name>
    <name type="common">Mitsuokella dentalis</name>
    <dbReference type="NCBI Taxonomy" id="908937"/>
    <lineage>
        <taxon>Bacteria</taxon>
        <taxon>Pseudomonadati</taxon>
        <taxon>Bacteroidota</taxon>
        <taxon>Bacteroidia</taxon>
        <taxon>Bacteroidales</taxon>
        <taxon>Prevotellaceae</taxon>
        <taxon>Prevotella</taxon>
    </lineage>
</organism>
<sequence>MIEEFRNNMKRIFLMLLAVGLALAATAQPKARREQQQATAQKSNRDNMTLRAQISFPTEARMSEDVVWRRDVYRELSLNDDANAGLYYPVEPLGTQMNLFTYMFKLIMAGPRHGGIAAYSYDVNTGNERFDESLRVSPLKFLDDYHVYYERTDRGVHIDDSDIPSAQVKGYFIKESTYYDQATATFHTKVQALCPVMYREDDFGDGVTKYPLFWVRYADLAPFLSKQTIMTSNLNNAATMSIDDYFTMNAYKGKIYKTTNMLGQTLAQVAGSDSVKLSREQQRIEREIAAFEKGIWGDQARKDSLDSIARLTPRDLKAMKKGRRTSTAKTVKPLTRRGSTPSGSSNARVTVRRQRH</sequence>
<dbReference type="STRING" id="908937.Prede_0182"/>
<name>F9D173_PREDD</name>
<comment type="caution">
    <text evidence="3">The sequence shown here is derived from an EMBL/GenBank/DDBJ whole genome shotgun (WGS) entry which is preliminary data.</text>
</comment>
<evidence type="ECO:0000256" key="2">
    <source>
        <dbReference type="SAM" id="SignalP"/>
    </source>
</evidence>
<evidence type="ECO:0000313" key="4">
    <source>
        <dbReference type="Proteomes" id="UP000007820"/>
    </source>
</evidence>
<gene>
    <name evidence="3" type="primary">gldN</name>
    <name evidence="3" type="ORF">HMPREF9136_0601</name>
</gene>
<feature type="compositionally biased region" description="Polar residues" evidence="1">
    <location>
        <begin position="337"/>
        <end position="348"/>
    </location>
</feature>
<dbReference type="InterPro" id="IPR019847">
    <property type="entry name" value="Gliding_motility_assoc_GldN"/>
</dbReference>
<keyword evidence="2" id="KW-0732">Signal</keyword>
<dbReference type="Proteomes" id="UP000007820">
    <property type="component" value="Unassembled WGS sequence"/>
</dbReference>
<proteinExistence type="predicted"/>
<dbReference type="EMBL" id="AFPW01000006">
    <property type="protein sequence ID" value="EGQ16752.1"/>
    <property type="molecule type" value="Genomic_DNA"/>
</dbReference>
<dbReference type="NCBIfam" id="TIGR03523">
    <property type="entry name" value="GldN"/>
    <property type="match status" value="1"/>
</dbReference>
<protein>
    <submittedName>
        <fullName evidence="3">Gliding motility protein GldN</fullName>
    </submittedName>
</protein>
<reference evidence="3 4" key="1">
    <citation type="submission" date="2011-04" db="EMBL/GenBank/DDBJ databases">
        <authorList>
            <person name="Muzny D."/>
            <person name="Qin X."/>
            <person name="Deng J."/>
            <person name="Jiang H."/>
            <person name="Liu Y."/>
            <person name="Qu J."/>
            <person name="Song X.-Z."/>
            <person name="Zhang L."/>
            <person name="Thornton R."/>
            <person name="Coyle M."/>
            <person name="Francisco L."/>
            <person name="Jackson L."/>
            <person name="Javaid M."/>
            <person name="Korchina V."/>
            <person name="Kovar C."/>
            <person name="Mata R."/>
            <person name="Mathew T."/>
            <person name="Ngo R."/>
            <person name="Nguyen L."/>
            <person name="Nguyen N."/>
            <person name="Okwuonu G."/>
            <person name="Ongeri F."/>
            <person name="Pham C."/>
            <person name="Simmons D."/>
            <person name="Wilczek-Boney K."/>
            <person name="Hale W."/>
            <person name="Jakkamsetti A."/>
            <person name="Pham P."/>
            <person name="Ruth R."/>
            <person name="San Lucas F."/>
            <person name="Warren J."/>
            <person name="Zhang J."/>
            <person name="Zhao Z."/>
            <person name="Zhou C."/>
            <person name="Zhu D."/>
            <person name="Lee S."/>
            <person name="Bess C."/>
            <person name="Blankenburg K."/>
            <person name="Forbes L."/>
            <person name="Fu Q."/>
            <person name="Gubbala S."/>
            <person name="Hirani K."/>
            <person name="Jayaseelan J.C."/>
            <person name="Lara F."/>
            <person name="Munidasa M."/>
            <person name="Palculict T."/>
            <person name="Patil S."/>
            <person name="Pu L.-L."/>
            <person name="Saada N."/>
            <person name="Tang L."/>
            <person name="Weissenberger G."/>
            <person name="Zhu Y."/>
            <person name="Hemphill L."/>
            <person name="Shang Y."/>
            <person name="Youmans B."/>
            <person name="Ayvaz T."/>
            <person name="Ross M."/>
            <person name="Santibanez J."/>
            <person name="Aqrawi P."/>
            <person name="Gross S."/>
            <person name="Joshi V."/>
            <person name="Fowler G."/>
            <person name="Nazareth L."/>
            <person name="Reid J."/>
            <person name="Worley K."/>
            <person name="Petrosino J."/>
            <person name="Highlander S."/>
            <person name="Gibbs R."/>
        </authorList>
    </citation>
    <scope>NUCLEOTIDE SEQUENCE [LARGE SCALE GENOMIC DNA]</scope>
    <source>
        <strain evidence="3 4">DSM 3688</strain>
    </source>
</reference>